<name>A0A2S7FD23_CLOBU</name>
<evidence type="ECO:0000256" key="1">
    <source>
        <dbReference type="ARBA" id="ARBA00022612"/>
    </source>
</evidence>
<proteinExistence type="predicted"/>
<keyword evidence="1" id="KW-1188">Viral release from host cell</keyword>
<dbReference type="Pfam" id="PF04586">
    <property type="entry name" value="Peptidase_S78"/>
    <property type="match status" value="1"/>
</dbReference>
<gene>
    <name evidence="5" type="ORF">AWN73_09870</name>
</gene>
<reference evidence="5 6" key="1">
    <citation type="submission" date="2016-01" db="EMBL/GenBank/DDBJ databases">
        <title>Characterization of the Clostridium difficile lineages that are prevalent in Hong Kong and China.</title>
        <authorList>
            <person name="Kwok J.S.-L."/>
            <person name="Lam W.-Y."/>
            <person name="Ip M."/>
            <person name="Chan T.-F."/>
            <person name="Hawkey P.M."/>
            <person name="Tsui S.K.-W."/>
        </authorList>
    </citation>
    <scope>NUCLEOTIDE SEQUENCE [LARGE SCALE GENOMIC DNA]</scope>
    <source>
        <strain evidence="5 6">300064</strain>
    </source>
</reference>
<evidence type="ECO:0000313" key="6">
    <source>
        <dbReference type="Proteomes" id="UP000238081"/>
    </source>
</evidence>
<keyword evidence="3" id="KW-0378">Hydrolase</keyword>
<evidence type="ECO:0000259" key="4">
    <source>
        <dbReference type="Pfam" id="PF04586"/>
    </source>
</evidence>
<dbReference type="NCBIfam" id="TIGR01543">
    <property type="entry name" value="proheadase_HK97"/>
    <property type="match status" value="1"/>
</dbReference>
<evidence type="ECO:0000313" key="5">
    <source>
        <dbReference type="EMBL" id="PPV16567.1"/>
    </source>
</evidence>
<dbReference type="Proteomes" id="UP000238081">
    <property type="component" value="Unassembled WGS sequence"/>
</dbReference>
<feature type="domain" description="Prohead serine protease" evidence="4">
    <location>
        <begin position="10"/>
        <end position="174"/>
    </location>
</feature>
<organism evidence="5 6">
    <name type="scientific">Clostridium butyricum</name>
    <dbReference type="NCBI Taxonomy" id="1492"/>
    <lineage>
        <taxon>Bacteria</taxon>
        <taxon>Bacillati</taxon>
        <taxon>Bacillota</taxon>
        <taxon>Clostridia</taxon>
        <taxon>Eubacteriales</taxon>
        <taxon>Clostridiaceae</taxon>
        <taxon>Clostridium</taxon>
    </lineage>
</organism>
<dbReference type="GO" id="GO:0006508">
    <property type="term" value="P:proteolysis"/>
    <property type="evidence" value="ECO:0007669"/>
    <property type="project" value="UniProtKB-KW"/>
</dbReference>
<dbReference type="InterPro" id="IPR006433">
    <property type="entry name" value="Prohead_protease"/>
</dbReference>
<dbReference type="AlphaFoldDB" id="A0A2S7FD23"/>
<dbReference type="GO" id="GO:0008233">
    <property type="term" value="F:peptidase activity"/>
    <property type="evidence" value="ECO:0007669"/>
    <property type="project" value="UniProtKB-KW"/>
</dbReference>
<sequence>MIIEYRAVNEVRTVDDEKSMIIEGVVNNIGQWSKPIGGQFREKINEGVFERAINRALENGDIFFLHQHDKRALPLASVKSNTLELIEDKESNVLKMRAFLPDTSFSRDIYELVKSGVLREFSFGFNKPKSKWKIGKDGIKERSLVDFDIHEISIVRVGAYNETQAYARAFDEIKDDSYINLT</sequence>
<comment type="caution">
    <text evidence="5">The sequence shown here is derived from an EMBL/GenBank/DDBJ whole genome shotgun (WGS) entry which is preliminary data.</text>
</comment>
<evidence type="ECO:0000256" key="3">
    <source>
        <dbReference type="ARBA" id="ARBA00022801"/>
    </source>
</evidence>
<dbReference type="EMBL" id="LRDH01000077">
    <property type="protein sequence ID" value="PPV16567.1"/>
    <property type="molecule type" value="Genomic_DNA"/>
</dbReference>
<protein>
    <recommendedName>
        <fullName evidence="4">Prohead serine protease domain-containing protein</fullName>
    </recommendedName>
</protein>
<keyword evidence="2" id="KW-0645">Protease</keyword>
<dbReference type="InterPro" id="IPR054613">
    <property type="entry name" value="Peptidase_S78_dom"/>
</dbReference>
<accession>A0A2S7FD23</accession>
<evidence type="ECO:0000256" key="2">
    <source>
        <dbReference type="ARBA" id="ARBA00022670"/>
    </source>
</evidence>
<dbReference type="RefSeq" id="WP_052188319.1">
    <property type="nucleotide sequence ID" value="NZ_JSEG01000005.1"/>
</dbReference>